<keyword evidence="4" id="KW-1185">Reference proteome</keyword>
<dbReference type="PANTHER" id="PTHR15503">
    <property type="entry name" value="LDOC1 RELATED"/>
    <property type="match status" value="1"/>
</dbReference>
<evidence type="ECO:0000313" key="3">
    <source>
        <dbReference type="EMBL" id="MCH87660.1"/>
    </source>
</evidence>
<reference evidence="3 4" key="1">
    <citation type="journal article" date="2018" name="Front. Plant Sci.">
        <title>Red Clover (Trifolium pratense) and Zigzag Clover (T. medium) - A Picture of Genomic Similarities and Differences.</title>
        <authorList>
            <person name="Dluhosova J."/>
            <person name="Istvanek J."/>
            <person name="Nedelnik J."/>
            <person name="Repkova J."/>
        </authorList>
    </citation>
    <scope>NUCLEOTIDE SEQUENCE [LARGE SCALE GENOMIC DNA]</scope>
    <source>
        <strain evidence="4">cv. 10/8</strain>
        <tissue evidence="3">Leaf</tissue>
    </source>
</reference>
<feature type="compositionally biased region" description="Acidic residues" evidence="1">
    <location>
        <begin position="98"/>
        <end position="108"/>
    </location>
</feature>
<accession>A0A392MJI4</accession>
<feature type="compositionally biased region" description="Low complexity" evidence="1">
    <location>
        <begin position="162"/>
        <end position="175"/>
    </location>
</feature>
<proteinExistence type="predicted"/>
<keyword evidence="3" id="KW-0808">Transferase</keyword>
<feature type="region of interest" description="Disordered" evidence="1">
    <location>
        <begin position="98"/>
        <end position="199"/>
    </location>
</feature>
<feature type="non-terminal residue" evidence="3">
    <location>
        <position position="529"/>
    </location>
</feature>
<dbReference type="InterPro" id="IPR021109">
    <property type="entry name" value="Peptidase_aspartic_dom_sf"/>
</dbReference>
<dbReference type="InterPro" id="IPR032567">
    <property type="entry name" value="RTL1-rel"/>
</dbReference>
<dbReference type="InterPro" id="IPR005162">
    <property type="entry name" value="Retrotrans_gag_dom"/>
</dbReference>
<keyword evidence="3" id="KW-0695">RNA-directed DNA polymerase</keyword>
<feature type="domain" description="Retrotransposon gag" evidence="2">
    <location>
        <begin position="8"/>
        <end position="74"/>
    </location>
</feature>
<evidence type="ECO:0000256" key="1">
    <source>
        <dbReference type="SAM" id="MobiDB-lite"/>
    </source>
</evidence>
<gene>
    <name evidence="3" type="ORF">A2U01_0008537</name>
</gene>
<feature type="compositionally biased region" description="Basic and acidic residues" evidence="1">
    <location>
        <begin position="178"/>
        <end position="192"/>
    </location>
</feature>
<sequence>MLETEDDLSWEKLKKSLIARYGGRRLENPFEELSTLRQSGSVEEFVEAFELLSSQVGRLPEEQYLGYFMSGLKPHIRRRVRTLNPVTRMQMMRIAKDVEDELNEEDDDATRPYSKKVGGDRSGRNEWAGLSFRSRSGSNPNNKETTRFANSNGSGPNHKAGSSGSSPSSHSSLFSTGRKGEQDRRSTSERWKGVRSIQDDEMAERRAKGLCFKCGGKYHPTLHKCPEKALRLLVLGDGEGVNDDGEIISLETQEKVEEEEDEEVEAECKVIGVLGSMGEYNTMKIEGKLKNIDVLVLVDSGASHNFISAKLANALGLSITPMAARNIKLGDGHKIVSQGVCKGVNINLGTMEATVDALVLDLGGLDVILGVSWLCTLGKVMMDWKTLTMQFWSEGKSVTLQGQGMNSKKQFSLNSFLEGRQEGLSGEWGIFQPYEARSMESIKLELKEILEKYADVFQDVIKLPPERPQVHQIKLLPDHGPVSVRPYKYPYHQKAEIERQVHELLQAGVIRPSASAFSSPVILVKKKDN</sequence>
<dbReference type="Gene3D" id="2.40.70.10">
    <property type="entry name" value="Acid Proteases"/>
    <property type="match status" value="1"/>
</dbReference>
<dbReference type="Pfam" id="PF08284">
    <property type="entry name" value="RVP_2"/>
    <property type="match status" value="1"/>
</dbReference>
<dbReference type="CDD" id="cd00303">
    <property type="entry name" value="retropepsin_like"/>
    <property type="match status" value="1"/>
</dbReference>
<dbReference type="GO" id="GO:0003964">
    <property type="term" value="F:RNA-directed DNA polymerase activity"/>
    <property type="evidence" value="ECO:0007669"/>
    <property type="project" value="UniProtKB-KW"/>
</dbReference>
<comment type="caution">
    <text evidence="3">The sequence shown here is derived from an EMBL/GenBank/DDBJ whole genome shotgun (WGS) entry which is preliminary data.</text>
</comment>
<dbReference type="SUPFAM" id="SSF56672">
    <property type="entry name" value="DNA/RNA polymerases"/>
    <property type="match status" value="1"/>
</dbReference>
<evidence type="ECO:0000259" key="2">
    <source>
        <dbReference type="Pfam" id="PF03732"/>
    </source>
</evidence>
<dbReference type="SUPFAM" id="SSF50630">
    <property type="entry name" value="Acid proteases"/>
    <property type="match status" value="1"/>
</dbReference>
<protein>
    <submittedName>
        <fullName evidence="3">RNA-directed DNA polymerase (Reverse transcriptase)</fullName>
    </submittedName>
</protein>
<evidence type="ECO:0000313" key="4">
    <source>
        <dbReference type="Proteomes" id="UP000265520"/>
    </source>
</evidence>
<dbReference type="InterPro" id="IPR043502">
    <property type="entry name" value="DNA/RNA_pol_sf"/>
</dbReference>
<organism evidence="3 4">
    <name type="scientific">Trifolium medium</name>
    <dbReference type="NCBI Taxonomy" id="97028"/>
    <lineage>
        <taxon>Eukaryota</taxon>
        <taxon>Viridiplantae</taxon>
        <taxon>Streptophyta</taxon>
        <taxon>Embryophyta</taxon>
        <taxon>Tracheophyta</taxon>
        <taxon>Spermatophyta</taxon>
        <taxon>Magnoliopsida</taxon>
        <taxon>eudicotyledons</taxon>
        <taxon>Gunneridae</taxon>
        <taxon>Pentapetalae</taxon>
        <taxon>rosids</taxon>
        <taxon>fabids</taxon>
        <taxon>Fabales</taxon>
        <taxon>Fabaceae</taxon>
        <taxon>Papilionoideae</taxon>
        <taxon>50 kb inversion clade</taxon>
        <taxon>NPAAA clade</taxon>
        <taxon>Hologalegina</taxon>
        <taxon>IRL clade</taxon>
        <taxon>Trifolieae</taxon>
        <taxon>Trifolium</taxon>
    </lineage>
</organism>
<dbReference type="AlphaFoldDB" id="A0A392MJI4"/>
<feature type="compositionally biased region" description="Polar residues" evidence="1">
    <location>
        <begin position="133"/>
        <end position="155"/>
    </location>
</feature>
<dbReference type="Gene3D" id="3.10.10.10">
    <property type="entry name" value="HIV Type 1 Reverse Transcriptase, subunit A, domain 1"/>
    <property type="match status" value="1"/>
</dbReference>
<keyword evidence="3" id="KW-0548">Nucleotidyltransferase</keyword>
<name>A0A392MJI4_9FABA</name>
<dbReference type="PANTHER" id="PTHR15503:SF22">
    <property type="entry name" value="TRANSPOSON TY3-I GAG POLYPROTEIN"/>
    <property type="match status" value="1"/>
</dbReference>
<dbReference type="Proteomes" id="UP000265520">
    <property type="component" value="Unassembled WGS sequence"/>
</dbReference>
<dbReference type="EMBL" id="LXQA010012669">
    <property type="protein sequence ID" value="MCH87660.1"/>
    <property type="molecule type" value="Genomic_DNA"/>
</dbReference>
<dbReference type="Pfam" id="PF03732">
    <property type="entry name" value="Retrotrans_gag"/>
    <property type="match status" value="1"/>
</dbReference>